<name>A0A4P6ZMJ6_9LACO</name>
<accession>A0A4P6ZMJ6</accession>
<keyword evidence="2" id="KW-0378">Hydrolase</keyword>
<dbReference type="InterPro" id="IPR008136">
    <property type="entry name" value="CinA_C"/>
</dbReference>
<dbReference type="Gene3D" id="3.90.950.20">
    <property type="entry name" value="CinA-like"/>
    <property type="match status" value="1"/>
</dbReference>
<keyword evidence="3" id="KW-1185">Reference proteome</keyword>
<evidence type="ECO:0000313" key="2">
    <source>
        <dbReference type="EMBL" id="QBP19034.1"/>
    </source>
</evidence>
<dbReference type="KEGG" id="lji:ELX58_06450"/>
<dbReference type="EMBL" id="CP034726">
    <property type="protein sequence ID" value="QBP19034.1"/>
    <property type="molecule type" value="Genomic_DNA"/>
</dbReference>
<organism evidence="2 3">
    <name type="scientific">Acetilactobacillus jinshanensis</name>
    <dbReference type="NCBI Taxonomy" id="1720083"/>
    <lineage>
        <taxon>Bacteria</taxon>
        <taxon>Bacillati</taxon>
        <taxon>Bacillota</taxon>
        <taxon>Bacilli</taxon>
        <taxon>Lactobacillales</taxon>
        <taxon>Lactobacillaceae</taxon>
        <taxon>Acetilactobacillus</taxon>
    </lineage>
</organism>
<dbReference type="OrthoDB" id="9801454at2"/>
<sequence length="241" mass="26656">MRFFGLGLDQFTRKLSQVLGRNDVYFVHVDHYEIVLEIVKCRERPDQIKNIILNHFGSWYIGDGRQTSIEQIVGNRLINHHLSITGAESLTAGMFQATLGNVPGISAVFPGGFVTYSNHAKHQLLGIPNDVINEYGVVSEPVAQWMASQSRKIMNTDVSVSFTGAAGPDPLEGQPGGTVWIGLSINGHKTIAKLYHLQTLYHQLSGFKTAEELKNNSRDAIRLLCVKTGLKMVNDALNKLL</sequence>
<dbReference type="Pfam" id="PF02464">
    <property type="entry name" value="CinA"/>
    <property type="match status" value="1"/>
</dbReference>
<dbReference type="AlphaFoldDB" id="A0A4P6ZMJ6"/>
<proteinExistence type="predicted"/>
<dbReference type="InterPro" id="IPR036653">
    <property type="entry name" value="CinA-like_C"/>
</dbReference>
<feature type="domain" description="CinA C-terminal" evidence="1">
    <location>
        <begin position="67"/>
        <end position="196"/>
    </location>
</feature>
<dbReference type="NCBIfam" id="TIGR00199">
    <property type="entry name" value="PncC_domain"/>
    <property type="match status" value="1"/>
</dbReference>
<reference evidence="3" key="1">
    <citation type="submission" date="2018-12" db="EMBL/GenBank/DDBJ databases">
        <title>A new species of lactobacillus.</title>
        <authorList>
            <person name="Jian Y."/>
            <person name="Xin L."/>
            <person name="Hong Z.J."/>
            <person name="Ming L.Z."/>
            <person name="Hong X.Z."/>
        </authorList>
    </citation>
    <scope>NUCLEOTIDE SEQUENCE [LARGE SCALE GENOMIC DNA]</scope>
    <source>
        <strain evidence="3">HSLZ-75</strain>
    </source>
</reference>
<protein>
    <submittedName>
        <fullName evidence="2">Nicotinamide-nucleotide amidohydrolase family protein</fullName>
    </submittedName>
</protein>
<dbReference type="GO" id="GO:0016787">
    <property type="term" value="F:hydrolase activity"/>
    <property type="evidence" value="ECO:0007669"/>
    <property type="project" value="UniProtKB-KW"/>
</dbReference>
<dbReference type="SUPFAM" id="SSF142433">
    <property type="entry name" value="CinA-like"/>
    <property type="match status" value="1"/>
</dbReference>
<evidence type="ECO:0000313" key="3">
    <source>
        <dbReference type="Proteomes" id="UP000294321"/>
    </source>
</evidence>
<gene>
    <name evidence="2" type="ORF">ELX58_06450</name>
</gene>
<dbReference type="Proteomes" id="UP000294321">
    <property type="component" value="Chromosome"/>
</dbReference>
<evidence type="ECO:0000259" key="1">
    <source>
        <dbReference type="Pfam" id="PF02464"/>
    </source>
</evidence>